<feature type="site" description="Important for catalysis" evidence="14">
    <location>
        <position position="193"/>
    </location>
</feature>
<comment type="catalytic activity">
    <reaction evidence="1 14 15">
        <text>(2R,3S)-3-isopropylmalate + NAD(+) = 4-methyl-2-oxopentanoate + CO2 + NADH</text>
        <dbReference type="Rhea" id="RHEA:32271"/>
        <dbReference type="ChEBI" id="CHEBI:16526"/>
        <dbReference type="ChEBI" id="CHEBI:17865"/>
        <dbReference type="ChEBI" id="CHEBI:35121"/>
        <dbReference type="ChEBI" id="CHEBI:57540"/>
        <dbReference type="ChEBI" id="CHEBI:57945"/>
        <dbReference type="EC" id="1.1.1.85"/>
    </reaction>
</comment>
<feature type="binding site" evidence="14">
    <location>
        <position position="137"/>
    </location>
    <ligand>
        <name>substrate</name>
    </ligand>
</feature>
<evidence type="ECO:0000256" key="10">
    <source>
        <dbReference type="ARBA" id="ARBA00023002"/>
    </source>
</evidence>
<feature type="binding site" evidence="14">
    <location>
        <position position="253"/>
    </location>
    <ligand>
        <name>Mg(2+)</name>
        <dbReference type="ChEBI" id="CHEBI:18420"/>
    </ligand>
</feature>
<proteinExistence type="inferred from homology"/>
<dbReference type="GO" id="GO:0000287">
    <property type="term" value="F:magnesium ion binding"/>
    <property type="evidence" value="ECO:0007669"/>
    <property type="project" value="InterPro"/>
</dbReference>
<comment type="pathway">
    <text evidence="3 14 15">Amino-acid biosynthesis; L-leucine biosynthesis; L-leucine from 3-methyl-2-oxobutanoate: step 3/4.</text>
</comment>
<dbReference type="OrthoDB" id="9812532at2"/>
<feature type="binding site" evidence="14">
    <location>
        <position position="108"/>
    </location>
    <ligand>
        <name>substrate</name>
    </ligand>
</feature>
<evidence type="ECO:0000256" key="1">
    <source>
        <dbReference type="ARBA" id="ARBA00000624"/>
    </source>
</evidence>
<dbReference type="GO" id="GO:0051287">
    <property type="term" value="F:NAD binding"/>
    <property type="evidence" value="ECO:0007669"/>
    <property type="project" value="InterPro"/>
</dbReference>
<dbReference type="Proteomes" id="UP000054761">
    <property type="component" value="Unassembled WGS sequence"/>
</dbReference>
<keyword evidence="8 14" id="KW-0479">Metal-binding</keyword>
<comment type="cofactor">
    <cofactor evidence="2">
        <name>Mn(2+)</name>
        <dbReference type="ChEBI" id="CHEBI:29035"/>
    </cofactor>
</comment>
<comment type="caution">
    <text evidence="14">Lacks conserved residue(s) required for the propagation of feature annotation.</text>
</comment>
<dbReference type="STRING" id="454.Lisr_2141"/>
<keyword evidence="14" id="KW-0963">Cytoplasm</keyword>
<dbReference type="PATRIC" id="fig|454.4.peg.2337"/>
<dbReference type="NCBIfam" id="TIGR00169">
    <property type="entry name" value="leuB"/>
    <property type="match status" value="1"/>
</dbReference>
<evidence type="ECO:0000256" key="4">
    <source>
        <dbReference type="ARBA" id="ARBA00008319"/>
    </source>
</evidence>
<comment type="caution">
    <text evidence="17">The sequence shown here is derived from an EMBL/GenBank/DDBJ whole genome shotgun (WGS) entry which is preliminary data.</text>
</comment>
<comment type="subcellular location">
    <subcellularLocation>
        <location evidence="14">Cytoplasm</location>
    </subcellularLocation>
</comment>
<keyword evidence="9 14" id="KW-0460">Magnesium</keyword>
<dbReference type="RefSeq" id="WP_058502449.1">
    <property type="nucleotide sequence ID" value="NZ_CAAAJA010000089.1"/>
</dbReference>
<dbReference type="GO" id="GO:0009098">
    <property type="term" value="P:L-leucine biosynthetic process"/>
    <property type="evidence" value="ECO:0007669"/>
    <property type="project" value="UniProtKB-UniRule"/>
</dbReference>
<evidence type="ECO:0000256" key="13">
    <source>
        <dbReference type="ARBA" id="ARBA00023304"/>
    </source>
</evidence>
<feature type="domain" description="Isopropylmalate dehydrogenase-like" evidence="16">
    <location>
        <begin position="4"/>
        <end position="354"/>
    </location>
</feature>
<keyword evidence="6 14" id="KW-0432">Leucine biosynthesis</keyword>
<dbReference type="InterPro" id="IPR019818">
    <property type="entry name" value="IsoCit/isopropylmalate_DH_CS"/>
</dbReference>
<keyword evidence="10 14" id="KW-0560">Oxidoreductase</keyword>
<evidence type="ECO:0000313" key="18">
    <source>
        <dbReference type="Proteomes" id="UP000054761"/>
    </source>
</evidence>
<dbReference type="Pfam" id="PF00180">
    <property type="entry name" value="Iso_dh"/>
    <property type="match status" value="1"/>
</dbReference>
<evidence type="ECO:0000256" key="7">
    <source>
        <dbReference type="ARBA" id="ARBA00022605"/>
    </source>
</evidence>
<feature type="binding site" evidence="14">
    <location>
        <position position="225"/>
    </location>
    <ligand>
        <name>substrate</name>
    </ligand>
</feature>
<keyword evidence="7 14" id="KW-0028">Amino-acid biosynthesis</keyword>
<evidence type="ECO:0000256" key="9">
    <source>
        <dbReference type="ARBA" id="ARBA00022842"/>
    </source>
</evidence>
<keyword evidence="13 14" id="KW-0100">Branched-chain amino acid biosynthesis</keyword>
<feature type="binding site" evidence="14">
    <location>
        <position position="98"/>
    </location>
    <ligand>
        <name>substrate</name>
    </ligand>
</feature>
<dbReference type="SUPFAM" id="SSF53659">
    <property type="entry name" value="Isocitrate/Isopropylmalate dehydrogenase-like"/>
    <property type="match status" value="1"/>
</dbReference>
<dbReference type="EMBL" id="LNYH01000125">
    <property type="protein sequence ID" value="KTD18512.1"/>
    <property type="molecule type" value="Genomic_DNA"/>
</dbReference>
<protein>
    <recommendedName>
        <fullName evidence="14">3-isopropylmalate dehydrogenase</fullName>
        <ecNumber evidence="14">1.1.1.85</ecNumber>
    </recommendedName>
    <alternativeName>
        <fullName evidence="14">3-IPM-DH</fullName>
    </alternativeName>
    <alternativeName>
        <fullName evidence="14">Beta-IPM dehydrogenase</fullName>
        <shortName evidence="14">IMDH</shortName>
    </alternativeName>
</protein>
<evidence type="ECO:0000256" key="6">
    <source>
        <dbReference type="ARBA" id="ARBA00022430"/>
    </source>
</evidence>
<dbReference type="GO" id="GO:0003862">
    <property type="term" value="F:3-isopropylmalate dehydrogenase activity"/>
    <property type="evidence" value="ECO:0007669"/>
    <property type="project" value="UniProtKB-UniRule"/>
</dbReference>
<comment type="similarity">
    <text evidence="4 14">Belongs to the isocitrate and isopropylmalate dehydrogenases family. LeuB type 1 subfamily.</text>
</comment>
<evidence type="ECO:0000256" key="14">
    <source>
        <dbReference type="HAMAP-Rule" id="MF_01033"/>
    </source>
</evidence>
<keyword evidence="12 14" id="KW-0464">Manganese</keyword>
<dbReference type="AlphaFoldDB" id="A0A0W0VEG2"/>
<evidence type="ECO:0000256" key="12">
    <source>
        <dbReference type="ARBA" id="ARBA00023211"/>
    </source>
</evidence>
<dbReference type="PANTHER" id="PTHR42979:SF1">
    <property type="entry name" value="3-ISOPROPYLMALATE DEHYDROGENASE"/>
    <property type="match status" value="1"/>
</dbReference>
<dbReference type="InterPro" id="IPR004429">
    <property type="entry name" value="Isopropylmalate_DH"/>
</dbReference>
<comment type="function">
    <text evidence="14 15">Catalyzes the oxidation of 3-carboxy-2-hydroxy-4-methylpentanoate (3-isopropylmalate) to 3-carboxy-4-methyl-2-oxopentanoate. The product decarboxylates to 4-methyl-2 oxopentanoate.</text>
</comment>
<keyword evidence="18" id="KW-1185">Reference proteome</keyword>
<dbReference type="Gene3D" id="3.40.718.10">
    <property type="entry name" value="Isopropylmalate Dehydrogenase"/>
    <property type="match status" value="1"/>
</dbReference>
<evidence type="ECO:0000259" key="16">
    <source>
        <dbReference type="SMART" id="SM01329"/>
    </source>
</evidence>
<accession>A0A0W0VEG2</accession>
<evidence type="ECO:0000256" key="3">
    <source>
        <dbReference type="ARBA" id="ARBA00004762"/>
    </source>
</evidence>
<organism evidence="17 18">
    <name type="scientific">Legionella israelensis</name>
    <dbReference type="NCBI Taxonomy" id="454"/>
    <lineage>
        <taxon>Bacteria</taxon>
        <taxon>Pseudomonadati</taxon>
        <taxon>Pseudomonadota</taxon>
        <taxon>Gammaproteobacteria</taxon>
        <taxon>Legionellales</taxon>
        <taxon>Legionellaceae</taxon>
        <taxon>Legionella</taxon>
    </lineage>
</organism>
<dbReference type="GO" id="GO:0005829">
    <property type="term" value="C:cytosol"/>
    <property type="evidence" value="ECO:0007669"/>
    <property type="project" value="TreeGrafter"/>
</dbReference>
<dbReference type="SMART" id="SM01329">
    <property type="entry name" value="Iso_dh"/>
    <property type="match status" value="1"/>
</dbReference>
<reference evidence="17 18" key="1">
    <citation type="submission" date="2015-11" db="EMBL/GenBank/DDBJ databases">
        <title>Genomic analysis of 38 Legionella species identifies large and diverse effector repertoires.</title>
        <authorList>
            <person name="Burstein D."/>
            <person name="Amaro F."/>
            <person name="Zusman T."/>
            <person name="Lifshitz Z."/>
            <person name="Cohen O."/>
            <person name="Gilbert J.A."/>
            <person name="Pupko T."/>
            <person name="Shuman H.A."/>
            <person name="Segal G."/>
        </authorList>
    </citation>
    <scope>NUCLEOTIDE SEQUENCE [LARGE SCALE GENOMIC DNA]</scope>
    <source>
        <strain evidence="17 18">Bercovier 4</strain>
    </source>
</reference>
<keyword evidence="11 14" id="KW-0520">NAD</keyword>
<dbReference type="PANTHER" id="PTHR42979">
    <property type="entry name" value="3-ISOPROPYLMALATE DEHYDROGENASE"/>
    <property type="match status" value="1"/>
</dbReference>
<sequence>MTKRIAVLPGDGIGPEVMQQALRVLNCVADKFEHQFDYFEGKIGGQAFDLYQSHLPEETLDICQSADAILFGSVGGPINQQHLDKWQHCEVNSILKLRKHFNLSINIRPISVFPELAECSPLQKNKIKNGINFIIFRELTGGIYFGEHQQQKKNNIRTASDSCIYDETQVKTIAHSAFQAAMNRNKKICSVDKANVLATSKLWREVVNEVACYYPEVELTHMLVDNCAMQMILNPRQFDVIVTENMFGDIISDLAAALPGSIGLIPSASMNADGLGLYEPSGGSAPEIAGKGIANPCAQILSAAMMLRHSFEMHKEANLIEEAINATFARGMITVDLTSDETKAKRTSQFTDFIIDYIEKAD</sequence>
<dbReference type="FunFam" id="3.40.718.10:FF:000006">
    <property type="entry name" value="3-isopropylmalate dehydrogenase"/>
    <property type="match status" value="1"/>
</dbReference>
<feature type="binding site" evidence="14">
    <location>
        <position position="225"/>
    </location>
    <ligand>
        <name>Mg(2+)</name>
        <dbReference type="ChEBI" id="CHEBI:18420"/>
    </ligand>
</feature>
<dbReference type="EC" id="1.1.1.85" evidence="14"/>
<evidence type="ECO:0000256" key="11">
    <source>
        <dbReference type="ARBA" id="ARBA00023027"/>
    </source>
</evidence>
<evidence type="ECO:0000256" key="8">
    <source>
        <dbReference type="ARBA" id="ARBA00022723"/>
    </source>
</evidence>
<evidence type="ECO:0000256" key="2">
    <source>
        <dbReference type="ARBA" id="ARBA00001936"/>
    </source>
</evidence>
<evidence type="ECO:0000256" key="5">
    <source>
        <dbReference type="ARBA" id="ARBA00011738"/>
    </source>
</evidence>
<dbReference type="UniPathway" id="UPA00048">
    <property type="reaction ID" value="UER00072"/>
</dbReference>
<dbReference type="HAMAP" id="MF_01033">
    <property type="entry name" value="LeuB_type1"/>
    <property type="match status" value="1"/>
</dbReference>
<feature type="binding site" evidence="14">
    <location>
        <position position="249"/>
    </location>
    <ligand>
        <name>Mg(2+)</name>
        <dbReference type="ChEBI" id="CHEBI:18420"/>
    </ligand>
</feature>
<evidence type="ECO:0000256" key="15">
    <source>
        <dbReference type="RuleBase" id="RU004445"/>
    </source>
</evidence>
<evidence type="ECO:0000313" key="17">
    <source>
        <dbReference type="EMBL" id="KTD18512.1"/>
    </source>
</evidence>
<comment type="cofactor">
    <cofactor evidence="14 15">
        <name>Mg(2+)</name>
        <dbReference type="ChEBI" id="CHEBI:18420"/>
    </cofactor>
    <cofactor evidence="14 15">
        <name>Mn(2+)</name>
        <dbReference type="ChEBI" id="CHEBI:29035"/>
    </cofactor>
    <text evidence="14 15">Binds 1 Mg(2+) or Mn(2+) ion per subunit.</text>
</comment>
<comment type="subunit">
    <text evidence="5 14 15">Homodimer.</text>
</comment>
<gene>
    <name evidence="17" type="primary">dlpA_1</name>
    <name evidence="14" type="synonym">leuB</name>
    <name evidence="17" type="ORF">Lisr_2141</name>
</gene>
<dbReference type="InterPro" id="IPR024084">
    <property type="entry name" value="IsoPropMal-DH-like_dom"/>
</dbReference>
<dbReference type="PROSITE" id="PS00470">
    <property type="entry name" value="IDH_IMDH"/>
    <property type="match status" value="1"/>
</dbReference>
<feature type="site" description="Important for catalysis" evidence="14">
    <location>
        <position position="144"/>
    </location>
</feature>
<name>A0A0W0VEG2_9GAMM</name>